<gene>
    <name evidence="2" type="ORF">BCR42DRAFT_194396</name>
</gene>
<accession>A0A1X2ISI0</accession>
<protein>
    <submittedName>
        <fullName evidence="2">Uncharacterized protein</fullName>
    </submittedName>
</protein>
<proteinExistence type="predicted"/>
<dbReference type="STRING" id="90262.A0A1X2ISI0"/>
<evidence type="ECO:0000313" key="3">
    <source>
        <dbReference type="Proteomes" id="UP000193560"/>
    </source>
</evidence>
<keyword evidence="3" id="KW-1185">Reference proteome</keyword>
<evidence type="ECO:0000313" key="2">
    <source>
        <dbReference type="EMBL" id="ORZ21500.1"/>
    </source>
</evidence>
<dbReference type="AlphaFoldDB" id="A0A1X2ISI0"/>
<evidence type="ECO:0000256" key="1">
    <source>
        <dbReference type="SAM" id="MobiDB-lite"/>
    </source>
</evidence>
<reference evidence="2 3" key="1">
    <citation type="submission" date="2016-07" db="EMBL/GenBank/DDBJ databases">
        <title>Pervasive Adenine N6-methylation of Active Genes in Fungi.</title>
        <authorList>
            <consortium name="DOE Joint Genome Institute"/>
            <person name="Mondo S.J."/>
            <person name="Dannebaum R.O."/>
            <person name="Kuo R.C."/>
            <person name="Labutti K."/>
            <person name="Haridas S."/>
            <person name="Kuo A."/>
            <person name="Salamov A."/>
            <person name="Ahrendt S.R."/>
            <person name="Lipzen A."/>
            <person name="Sullivan W."/>
            <person name="Andreopoulos W.B."/>
            <person name="Clum A."/>
            <person name="Lindquist E."/>
            <person name="Daum C."/>
            <person name="Ramamoorthy G.K."/>
            <person name="Gryganskyi A."/>
            <person name="Culley D."/>
            <person name="Magnuson J.K."/>
            <person name="James T.Y."/>
            <person name="O'Malley M.A."/>
            <person name="Stajich J.E."/>
            <person name="Spatafora J.W."/>
            <person name="Visel A."/>
            <person name="Grigoriev I.V."/>
        </authorList>
    </citation>
    <scope>NUCLEOTIDE SEQUENCE [LARGE SCALE GENOMIC DNA]</scope>
    <source>
        <strain evidence="2 3">NRRL 1336</strain>
    </source>
</reference>
<dbReference type="OrthoDB" id="10542951at2759"/>
<comment type="caution">
    <text evidence="2">The sequence shown here is derived from an EMBL/GenBank/DDBJ whole genome shotgun (WGS) entry which is preliminary data.</text>
</comment>
<feature type="region of interest" description="Disordered" evidence="1">
    <location>
        <begin position="13"/>
        <end position="84"/>
    </location>
</feature>
<organism evidence="2 3">
    <name type="scientific">Absidia repens</name>
    <dbReference type="NCBI Taxonomy" id="90262"/>
    <lineage>
        <taxon>Eukaryota</taxon>
        <taxon>Fungi</taxon>
        <taxon>Fungi incertae sedis</taxon>
        <taxon>Mucoromycota</taxon>
        <taxon>Mucoromycotina</taxon>
        <taxon>Mucoromycetes</taxon>
        <taxon>Mucorales</taxon>
        <taxon>Cunninghamellaceae</taxon>
        <taxon>Absidia</taxon>
    </lineage>
</organism>
<sequence length="126" mass="13627">MTVKRTVVHLPKPKGAASAAMTEMNSLSSQSRSTLSSSSISPPTSVPFSAALSTPGTTYNKQYHNNNGGTNAEPHQMQHYNQQTKSSDIALFGGQFLVSDTLYFEVPQSITDNDIYTLLSSCRPLL</sequence>
<dbReference type="EMBL" id="MCGE01000005">
    <property type="protein sequence ID" value="ORZ21500.1"/>
    <property type="molecule type" value="Genomic_DNA"/>
</dbReference>
<feature type="compositionally biased region" description="Polar residues" evidence="1">
    <location>
        <begin position="51"/>
        <end position="70"/>
    </location>
</feature>
<dbReference type="Proteomes" id="UP000193560">
    <property type="component" value="Unassembled WGS sequence"/>
</dbReference>
<feature type="compositionally biased region" description="Low complexity" evidence="1">
    <location>
        <begin position="26"/>
        <end position="43"/>
    </location>
</feature>
<name>A0A1X2ISI0_9FUNG</name>